<dbReference type="Gene3D" id="2.40.360.10">
    <property type="entry name" value="YmcC-like"/>
    <property type="match status" value="1"/>
</dbReference>
<organism evidence="2 3">
    <name type="scientific">Gemmobacter megaterium</name>
    <dbReference type="NCBI Taxonomy" id="1086013"/>
    <lineage>
        <taxon>Bacteria</taxon>
        <taxon>Pseudomonadati</taxon>
        <taxon>Pseudomonadota</taxon>
        <taxon>Alphaproteobacteria</taxon>
        <taxon>Rhodobacterales</taxon>
        <taxon>Paracoccaceae</taxon>
        <taxon>Gemmobacter</taxon>
    </lineage>
</organism>
<protein>
    <submittedName>
        <fullName evidence="2">Group 4 capsule polysaccharide lipoprotein gfcB, YjbF</fullName>
    </submittedName>
</protein>
<evidence type="ECO:0000313" key="3">
    <source>
        <dbReference type="Proteomes" id="UP000186141"/>
    </source>
</evidence>
<dbReference type="OrthoDB" id="6237231at2"/>
<keyword evidence="3" id="KW-1185">Reference proteome</keyword>
<keyword evidence="2" id="KW-0449">Lipoprotein</keyword>
<proteinExistence type="predicted"/>
<dbReference type="Pfam" id="PF11102">
    <property type="entry name" value="YjbF"/>
    <property type="match status" value="1"/>
</dbReference>
<gene>
    <name evidence="2" type="ORF">SAMN05421774_106167</name>
</gene>
<name>A0A1N7PV87_9RHOB</name>
<dbReference type="EMBL" id="FTOT01000006">
    <property type="protein sequence ID" value="SIT14511.1"/>
    <property type="molecule type" value="Genomic_DNA"/>
</dbReference>
<dbReference type="SUPFAM" id="SSF159270">
    <property type="entry name" value="YmcC-like"/>
    <property type="match status" value="1"/>
</dbReference>
<evidence type="ECO:0000313" key="2">
    <source>
        <dbReference type="EMBL" id="SIT14511.1"/>
    </source>
</evidence>
<dbReference type="STRING" id="1086013.SAMN05421774_106167"/>
<accession>A0A1N7PV87</accession>
<sequence>MTIALRSALVLSLGLGLAACSNDPARTVGWDKARQALSAIGDSRKPPSRVPALTPAQVDSSPVKLMFVVVESDGRGTGFGRIATNLGTETFASLDGITLTLRDGVLISTRGLPPDLMSSLAPSAKAIALGQGSHPRSYQSLDGADRTVTLTYECHLRPEGQETLEIAGRRYATRVIDEVCIGDGSVFENRFWVDNRGKIRQSRQWTGTSVGNLRLSDPHG</sequence>
<dbReference type="PROSITE" id="PS51257">
    <property type="entry name" value="PROKAR_LIPOPROTEIN"/>
    <property type="match status" value="1"/>
</dbReference>
<dbReference type="RefSeq" id="WP_083701289.1">
    <property type="nucleotide sequence ID" value="NZ_BMEH01000006.1"/>
</dbReference>
<keyword evidence="1" id="KW-0732">Signal</keyword>
<dbReference type="InterPro" id="IPR023373">
    <property type="entry name" value="YmcC_sf"/>
</dbReference>
<feature type="chain" id="PRO_5013020972" evidence="1">
    <location>
        <begin position="22"/>
        <end position="220"/>
    </location>
</feature>
<evidence type="ECO:0000256" key="1">
    <source>
        <dbReference type="SAM" id="SignalP"/>
    </source>
</evidence>
<reference evidence="2 3" key="1">
    <citation type="submission" date="2017-01" db="EMBL/GenBank/DDBJ databases">
        <authorList>
            <person name="Mah S.A."/>
            <person name="Swanson W.J."/>
            <person name="Moy G.W."/>
            <person name="Vacquier V.D."/>
        </authorList>
    </citation>
    <scope>NUCLEOTIDE SEQUENCE [LARGE SCALE GENOMIC DNA]</scope>
    <source>
        <strain evidence="2 3">DSM 26375</strain>
    </source>
</reference>
<feature type="signal peptide" evidence="1">
    <location>
        <begin position="1"/>
        <end position="21"/>
    </location>
</feature>
<dbReference type="InterPro" id="IPR021308">
    <property type="entry name" value="GfcB"/>
</dbReference>
<dbReference type="Proteomes" id="UP000186141">
    <property type="component" value="Unassembled WGS sequence"/>
</dbReference>
<dbReference type="AlphaFoldDB" id="A0A1N7PV87"/>